<dbReference type="Proteomes" id="UP001279734">
    <property type="component" value="Unassembled WGS sequence"/>
</dbReference>
<comment type="caution">
    <text evidence="1">The sequence shown here is derived from an EMBL/GenBank/DDBJ whole genome shotgun (WGS) entry which is preliminary data.</text>
</comment>
<proteinExistence type="predicted"/>
<accession>A0AAD3P4U6</accession>
<reference evidence="1" key="1">
    <citation type="submission" date="2023-05" db="EMBL/GenBank/DDBJ databases">
        <title>Nepenthes gracilis genome sequencing.</title>
        <authorList>
            <person name="Fukushima K."/>
        </authorList>
    </citation>
    <scope>NUCLEOTIDE SEQUENCE</scope>
    <source>
        <strain evidence="1">SING2019-196</strain>
    </source>
</reference>
<protein>
    <submittedName>
        <fullName evidence="1">Uncharacterized protein</fullName>
    </submittedName>
</protein>
<dbReference type="AlphaFoldDB" id="A0AAD3P4U6"/>
<name>A0AAD3P4U6_NEPGR</name>
<sequence length="88" mass="10172">MRALISGCIKYFERITYLLLEMPTYTVSPSSSAPLLHSLVDLEYFRLTIDVDLPKCLEKLLHLLSMKFSFFIMSVVKEPGRWQCVLKG</sequence>
<keyword evidence="2" id="KW-1185">Reference proteome</keyword>
<evidence type="ECO:0000313" key="2">
    <source>
        <dbReference type="Proteomes" id="UP001279734"/>
    </source>
</evidence>
<organism evidence="1 2">
    <name type="scientific">Nepenthes gracilis</name>
    <name type="common">Slender pitcher plant</name>
    <dbReference type="NCBI Taxonomy" id="150966"/>
    <lineage>
        <taxon>Eukaryota</taxon>
        <taxon>Viridiplantae</taxon>
        <taxon>Streptophyta</taxon>
        <taxon>Embryophyta</taxon>
        <taxon>Tracheophyta</taxon>
        <taxon>Spermatophyta</taxon>
        <taxon>Magnoliopsida</taxon>
        <taxon>eudicotyledons</taxon>
        <taxon>Gunneridae</taxon>
        <taxon>Pentapetalae</taxon>
        <taxon>Caryophyllales</taxon>
        <taxon>Nepenthaceae</taxon>
        <taxon>Nepenthes</taxon>
    </lineage>
</organism>
<gene>
    <name evidence="1" type="ORF">Nepgr_001176</name>
</gene>
<evidence type="ECO:0000313" key="1">
    <source>
        <dbReference type="EMBL" id="GMG99336.1"/>
    </source>
</evidence>
<dbReference type="EMBL" id="BSYO01000001">
    <property type="protein sequence ID" value="GMG99336.1"/>
    <property type="molecule type" value="Genomic_DNA"/>
</dbReference>